<comment type="pathway">
    <text evidence="5">Cofactor biosynthesis; adenosylcobalamin biosynthesis; adenosylcobalamin from cob(II)yrinate a,c-diamide: step 6/7.</text>
</comment>
<name>A0A3B1D2A1_9ZZZZ</name>
<evidence type="ECO:0000256" key="7">
    <source>
        <dbReference type="ARBA" id="ARBA00007490"/>
    </source>
</evidence>
<sequence length="185" mass="20379">MIETLFPKVVFITGGARSGKSSFALSEASKISGQKAYIATAESLDGEMDERIRKHREERGNEWDTLEEPVAMPALVQRVSSRYSVLLVDCLTLWLSNIIGSRPGNAQPLVEEEIGRFVRVLSDFKDSTARSSLYVVSNEVGMGIVPDNRLARFFRDMAGRLNQEVAGVADEVYLVVSGIPLKVKG</sequence>
<dbReference type="GO" id="GO:0009236">
    <property type="term" value="P:cobalamin biosynthetic process"/>
    <property type="evidence" value="ECO:0007669"/>
    <property type="project" value="UniProtKB-KW"/>
</dbReference>
<evidence type="ECO:0000256" key="5">
    <source>
        <dbReference type="ARBA" id="ARBA00004692"/>
    </source>
</evidence>
<evidence type="ECO:0000256" key="12">
    <source>
        <dbReference type="ARBA" id="ARBA00022741"/>
    </source>
</evidence>
<evidence type="ECO:0000256" key="4">
    <source>
        <dbReference type="ARBA" id="ARBA00003889"/>
    </source>
</evidence>
<dbReference type="EC" id="2.7.7.62" evidence="9"/>
<comment type="catalytic activity">
    <reaction evidence="2">
        <text>adenosylcob(III)inamide phosphate + GTP + H(+) = adenosylcob(III)inamide-GDP + diphosphate</text>
        <dbReference type="Rhea" id="RHEA:22712"/>
        <dbReference type="ChEBI" id="CHEBI:15378"/>
        <dbReference type="ChEBI" id="CHEBI:33019"/>
        <dbReference type="ChEBI" id="CHEBI:37565"/>
        <dbReference type="ChEBI" id="CHEBI:58502"/>
        <dbReference type="ChEBI" id="CHEBI:60487"/>
        <dbReference type="EC" id="2.7.7.62"/>
    </reaction>
</comment>
<keyword evidence="15" id="KW-0342">GTP-binding</keyword>
<dbReference type="Pfam" id="PF02283">
    <property type="entry name" value="CobU"/>
    <property type="match status" value="1"/>
</dbReference>
<proteinExistence type="inferred from homology"/>
<evidence type="ECO:0000256" key="6">
    <source>
        <dbReference type="ARBA" id="ARBA00005159"/>
    </source>
</evidence>
<dbReference type="GO" id="GO:0005524">
    <property type="term" value="F:ATP binding"/>
    <property type="evidence" value="ECO:0007669"/>
    <property type="project" value="UniProtKB-KW"/>
</dbReference>
<keyword evidence="14" id="KW-0067">ATP-binding</keyword>
<dbReference type="InterPro" id="IPR003203">
    <property type="entry name" value="CobU/CobP"/>
</dbReference>
<organism evidence="18">
    <name type="scientific">hydrothermal vent metagenome</name>
    <dbReference type="NCBI Taxonomy" id="652676"/>
    <lineage>
        <taxon>unclassified sequences</taxon>
        <taxon>metagenomes</taxon>
        <taxon>ecological metagenomes</taxon>
    </lineage>
</organism>
<evidence type="ECO:0000256" key="15">
    <source>
        <dbReference type="ARBA" id="ARBA00023134"/>
    </source>
</evidence>
<evidence type="ECO:0000256" key="10">
    <source>
        <dbReference type="ARBA" id="ARBA00022573"/>
    </source>
</evidence>
<keyword evidence="10" id="KW-0169">Cobalamin biosynthesis</keyword>
<comment type="catalytic activity">
    <reaction evidence="1">
        <text>adenosylcob(III)inamide + ATP = adenosylcob(III)inamide phosphate + ADP + H(+)</text>
        <dbReference type="Rhea" id="RHEA:15769"/>
        <dbReference type="ChEBI" id="CHEBI:2480"/>
        <dbReference type="ChEBI" id="CHEBI:15378"/>
        <dbReference type="ChEBI" id="CHEBI:30616"/>
        <dbReference type="ChEBI" id="CHEBI:58502"/>
        <dbReference type="ChEBI" id="CHEBI:456216"/>
        <dbReference type="EC" id="2.7.1.156"/>
    </reaction>
</comment>
<dbReference type="InterPro" id="IPR027417">
    <property type="entry name" value="P-loop_NTPase"/>
</dbReference>
<evidence type="ECO:0000256" key="3">
    <source>
        <dbReference type="ARBA" id="ARBA00001522"/>
    </source>
</evidence>
<dbReference type="PANTHER" id="PTHR34848:SF1">
    <property type="entry name" value="BIFUNCTIONAL ADENOSYLCOBALAMIN BIOSYNTHESIS PROTEIN COBU"/>
    <property type="match status" value="1"/>
</dbReference>
<dbReference type="PANTHER" id="PTHR34848">
    <property type="match status" value="1"/>
</dbReference>
<keyword evidence="18" id="KW-0548">Nucleotidyltransferase</keyword>
<dbReference type="PIRSF" id="PIRSF006135">
    <property type="entry name" value="CobU"/>
    <property type="match status" value="1"/>
</dbReference>
<dbReference type="GO" id="GO:0043752">
    <property type="term" value="F:adenosylcobinamide kinase activity"/>
    <property type="evidence" value="ECO:0007669"/>
    <property type="project" value="UniProtKB-EC"/>
</dbReference>
<evidence type="ECO:0000256" key="17">
    <source>
        <dbReference type="ARBA" id="ARBA00030571"/>
    </source>
</evidence>
<dbReference type="NCBIfam" id="NF004469">
    <property type="entry name" value="PRK05800.1"/>
    <property type="match status" value="1"/>
</dbReference>
<comment type="catalytic activity">
    <reaction evidence="3">
        <text>adenosylcob(III)inamide + GTP = adenosylcob(III)inamide phosphate + GDP + H(+)</text>
        <dbReference type="Rhea" id="RHEA:15765"/>
        <dbReference type="ChEBI" id="CHEBI:2480"/>
        <dbReference type="ChEBI" id="CHEBI:15378"/>
        <dbReference type="ChEBI" id="CHEBI:37565"/>
        <dbReference type="ChEBI" id="CHEBI:58189"/>
        <dbReference type="ChEBI" id="CHEBI:58502"/>
        <dbReference type="EC" id="2.7.1.156"/>
    </reaction>
</comment>
<protein>
    <recommendedName>
        <fullName evidence="16">Adenosylcobinamide kinase</fullName>
        <ecNumber evidence="8">2.7.1.156</ecNumber>
        <ecNumber evidence="9">2.7.7.62</ecNumber>
    </recommendedName>
    <alternativeName>
        <fullName evidence="17">Adenosylcobinamide-phosphate guanylyltransferase</fullName>
    </alternativeName>
</protein>
<evidence type="ECO:0000256" key="11">
    <source>
        <dbReference type="ARBA" id="ARBA00022679"/>
    </source>
</evidence>
<evidence type="ECO:0000256" key="2">
    <source>
        <dbReference type="ARBA" id="ARBA00000711"/>
    </source>
</evidence>
<comment type="function">
    <text evidence="4">Catalyzes ATP-dependent phosphorylation of adenosylcobinamide and addition of GMP to adenosylcobinamide phosphate.</text>
</comment>
<dbReference type="GO" id="GO:0008820">
    <property type="term" value="F:cobinamide phosphate guanylyltransferase activity"/>
    <property type="evidence" value="ECO:0007669"/>
    <property type="project" value="UniProtKB-EC"/>
</dbReference>
<evidence type="ECO:0000256" key="16">
    <source>
        <dbReference type="ARBA" id="ARBA00029570"/>
    </source>
</evidence>
<comment type="similarity">
    <text evidence="7">Belongs to the CobU/CobP family.</text>
</comment>
<dbReference type="GO" id="GO:0005525">
    <property type="term" value="F:GTP binding"/>
    <property type="evidence" value="ECO:0007669"/>
    <property type="project" value="UniProtKB-KW"/>
</dbReference>
<comment type="pathway">
    <text evidence="6">Cofactor biosynthesis; adenosylcobalamin biosynthesis; adenosylcobalamin from cob(II)yrinate a,c-diamide: step 5/7.</text>
</comment>
<keyword evidence="13 18" id="KW-0418">Kinase</keyword>
<evidence type="ECO:0000256" key="8">
    <source>
        <dbReference type="ARBA" id="ARBA00012016"/>
    </source>
</evidence>
<evidence type="ECO:0000256" key="14">
    <source>
        <dbReference type="ARBA" id="ARBA00022840"/>
    </source>
</evidence>
<evidence type="ECO:0000256" key="13">
    <source>
        <dbReference type="ARBA" id="ARBA00022777"/>
    </source>
</evidence>
<dbReference type="SUPFAM" id="SSF52540">
    <property type="entry name" value="P-loop containing nucleoside triphosphate hydrolases"/>
    <property type="match status" value="1"/>
</dbReference>
<dbReference type="CDD" id="cd00544">
    <property type="entry name" value="CobU"/>
    <property type="match status" value="1"/>
</dbReference>
<evidence type="ECO:0000256" key="9">
    <source>
        <dbReference type="ARBA" id="ARBA00012523"/>
    </source>
</evidence>
<reference evidence="18" key="1">
    <citation type="submission" date="2018-06" db="EMBL/GenBank/DDBJ databases">
        <authorList>
            <person name="Zhirakovskaya E."/>
        </authorList>
    </citation>
    <scope>NUCLEOTIDE SEQUENCE</scope>
</reference>
<keyword evidence="11 18" id="KW-0808">Transferase</keyword>
<keyword evidence="12" id="KW-0547">Nucleotide-binding</keyword>
<dbReference type="Gene3D" id="3.40.50.300">
    <property type="entry name" value="P-loop containing nucleotide triphosphate hydrolases"/>
    <property type="match status" value="1"/>
</dbReference>
<accession>A0A3B1D2A1</accession>
<dbReference type="AlphaFoldDB" id="A0A3B1D2A1"/>
<evidence type="ECO:0000256" key="1">
    <source>
        <dbReference type="ARBA" id="ARBA00000312"/>
    </source>
</evidence>
<dbReference type="EMBL" id="UOGH01000105">
    <property type="protein sequence ID" value="VAX29120.1"/>
    <property type="molecule type" value="Genomic_DNA"/>
</dbReference>
<dbReference type="EC" id="2.7.1.156" evidence="8"/>
<gene>
    <name evidence="18" type="ORF">MNBD_NITROSPIRAE02-360</name>
</gene>
<evidence type="ECO:0000313" key="18">
    <source>
        <dbReference type="EMBL" id="VAX29120.1"/>
    </source>
</evidence>